<dbReference type="EMBL" id="CM000883">
    <property type="protein sequence ID" value="KQJ92484.2"/>
    <property type="molecule type" value="Genomic_DNA"/>
</dbReference>
<accession>A0A0Q3F1S1</accession>
<dbReference type="Gramene" id="KQJ92484">
    <property type="protein sequence ID" value="KQJ92484"/>
    <property type="gene ID" value="BRADI_4g44214v3"/>
</dbReference>
<name>A0A0Q3F1S1_BRADI</name>
<evidence type="ECO:0000313" key="3">
    <source>
        <dbReference type="Proteomes" id="UP000008810"/>
    </source>
</evidence>
<proteinExistence type="predicted"/>
<dbReference type="InParanoid" id="A0A0Q3F1S1"/>
<dbReference type="EnsemblPlants" id="KQJ92484">
    <property type="protein sequence ID" value="KQJ92484"/>
    <property type="gene ID" value="BRADI_4g44214v3"/>
</dbReference>
<reference evidence="1 2" key="1">
    <citation type="journal article" date="2010" name="Nature">
        <title>Genome sequencing and analysis of the model grass Brachypodium distachyon.</title>
        <authorList>
            <consortium name="International Brachypodium Initiative"/>
        </authorList>
    </citation>
    <scope>NUCLEOTIDE SEQUENCE [LARGE SCALE GENOMIC DNA]</scope>
    <source>
        <strain evidence="1 2">Bd21</strain>
    </source>
</reference>
<reference evidence="1" key="2">
    <citation type="submission" date="2017-06" db="EMBL/GenBank/DDBJ databases">
        <title>WGS assembly of Brachypodium distachyon.</title>
        <authorList>
            <consortium name="The International Brachypodium Initiative"/>
            <person name="Lucas S."/>
            <person name="Harmon-Smith M."/>
            <person name="Lail K."/>
            <person name="Tice H."/>
            <person name="Grimwood J."/>
            <person name="Bruce D."/>
            <person name="Barry K."/>
            <person name="Shu S."/>
            <person name="Lindquist E."/>
            <person name="Wang M."/>
            <person name="Pitluck S."/>
            <person name="Vogel J.P."/>
            <person name="Garvin D.F."/>
            <person name="Mockler T.C."/>
            <person name="Schmutz J."/>
            <person name="Rokhsar D."/>
            <person name="Bevan M.W."/>
        </authorList>
    </citation>
    <scope>NUCLEOTIDE SEQUENCE</scope>
    <source>
        <strain evidence="1">Bd21</strain>
    </source>
</reference>
<dbReference type="AlphaFoldDB" id="A0A0Q3F1S1"/>
<gene>
    <name evidence="1" type="ORF">BRADI_4g44214v3</name>
</gene>
<dbReference type="Proteomes" id="UP000008810">
    <property type="component" value="Chromosome 4"/>
</dbReference>
<organism evidence="1">
    <name type="scientific">Brachypodium distachyon</name>
    <name type="common">Purple false brome</name>
    <name type="synonym">Trachynia distachya</name>
    <dbReference type="NCBI Taxonomy" id="15368"/>
    <lineage>
        <taxon>Eukaryota</taxon>
        <taxon>Viridiplantae</taxon>
        <taxon>Streptophyta</taxon>
        <taxon>Embryophyta</taxon>
        <taxon>Tracheophyta</taxon>
        <taxon>Spermatophyta</taxon>
        <taxon>Magnoliopsida</taxon>
        <taxon>Liliopsida</taxon>
        <taxon>Poales</taxon>
        <taxon>Poaceae</taxon>
        <taxon>BOP clade</taxon>
        <taxon>Pooideae</taxon>
        <taxon>Stipodae</taxon>
        <taxon>Brachypodieae</taxon>
        <taxon>Brachypodium</taxon>
    </lineage>
</organism>
<evidence type="ECO:0000313" key="1">
    <source>
        <dbReference type="EMBL" id="KQJ92484.2"/>
    </source>
</evidence>
<reference evidence="2" key="3">
    <citation type="submission" date="2018-08" db="UniProtKB">
        <authorList>
            <consortium name="EnsemblPlants"/>
        </authorList>
    </citation>
    <scope>IDENTIFICATION</scope>
    <source>
        <strain evidence="2">cv. Bd21</strain>
    </source>
</reference>
<keyword evidence="3" id="KW-1185">Reference proteome</keyword>
<protein>
    <submittedName>
        <fullName evidence="1 2">Uncharacterized protein</fullName>
    </submittedName>
</protein>
<sequence length="40" mass="4813">MYQNSKFKVPMQRNLFLVVLINWTLEYSTILWGHTLTVLN</sequence>
<evidence type="ECO:0000313" key="2">
    <source>
        <dbReference type="EnsemblPlants" id="KQJ92484"/>
    </source>
</evidence>